<sequence>MAVPCSCPQFRRHKKHKLRREAYFIKHKDPVDSPGVGRRVEGQGAAWGGCAGQGRYSKEGKSGHAGRTPPYEGGVRRSCLLAQSPALGAGAPFVIGSGKVRRSKGDNQWWLPRKGVCWEGFLLRAGGTLTTVGNARAAAKRQPRIYHWQTLNPTPEGQAASPWRRAAKCGCARVTERGRRGGGVLVPAARRPFRLVRLKASRSFLP</sequence>
<organism evidence="1 2">
    <name type="scientific">Acinonyx jubatus</name>
    <name type="common">Cheetah</name>
    <dbReference type="NCBI Taxonomy" id="32536"/>
    <lineage>
        <taxon>Eukaryota</taxon>
        <taxon>Metazoa</taxon>
        <taxon>Chordata</taxon>
        <taxon>Craniata</taxon>
        <taxon>Vertebrata</taxon>
        <taxon>Euteleostomi</taxon>
        <taxon>Mammalia</taxon>
        <taxon>Eutheria</taxon>
        <taxon>Laurasiatheria</taxon>
        <taxon>Carnivora</taxon>
        <taxon>Feliformia</taxon>
        <taxon>Felidae</taxon>
        <taxon>Felinae</taxon>
        <taxon>Acinonyx</taxon>
    </lineage>
</organism>
<proteinExistence type="predicted"/>
<reference evidence="2" key="1">
    <citation type="submission" date="2025-08" db="UniProtKB">
        <authorList>
            <consortium name="RefSeq"/>
        </authorList>
    </citation>
    <scope>IDENTIFICATION</scope>
    <source>
        <tissue evidence="2">Blood</tissue>
    </source>
</reference>
<protein>
    <submittedName>
        <fullName evidence="2">Uncharacterized protein LOC128312271</fullName>
    </submittedName>
</protein>
<dbReference type="RefSeq" id="XP_053061415.1">
    <property type="nucleotide sequence ID" value="XM_053205440.1"/>
</dbReference>
<keyword evidence="1" id="KW-1185">Reference proteome</keyword>
<accession>A0ABM3NPR4</accession>
<name>A0ABM3NPR4_ACIJB</name>
<dbReference type="Proteomes" id="UP001652583">
    <property type="component" value="Chromosome D4"/>
</dbReference>
<dbReference type="GeneID" id="128312271"/>
<evidence type="ECO:0000313" key="2">
    <source>
        <dbReference type="RefSeq" id="XP_053061415.1"/>
    </source>
</evidence>
<evidence type="ECO:0000313" key="1">
    <source>
        <dbReference type="Proteomes" id="UP001652583"/>
    </source>
</evidence>
<gene>
    <name evidence="2" type="primary">LOC128312271</name>
</gene>